<dbReference type="AlphaFoldDB" id="U9TZS7"/>
<reference evidence="1" key="1">
    <citation type="submission" date="2013-07" db="EMBL/GenBank/DDBJ databases">
        <title>The genome of an arbuscular mycorrhizal fungus provides insights into the evolution of the oldest plant symbiosis.</title>
        <authorList>
            <consortium name="DOE Joint Genome Institute"/>
            <person name="Tisserant E."/>
            <person name="Malbreil M."/>
            <person name="Kuo A."/>
            <person name="Kohler A."/>
            <person name="Symeonidi A."/>
            <person name="Balestrini R."/>
            <person name="Charron P."/>
            <person name="Duensing N."/>
            <person name="Frei-dit-Frey N."/>
            <person name="Gianinazzi-Pearson V."/>
            <person name="Gilbert B."/>
            <person name="Handa Y."/>
            <person name="Hijri M."/>
            <person name="Kaul R."/>
            <person name="Kawaguchi M."/>
            <person name="Krajinski F."/>
            <person name="Lammers P."/>
            <person name="Lapierre D."/>
            <person name="Masclaux F.G."/>
            <person name="Murat C."/>
            <person name="Morin E."/>
            <person name="Ndikumana S."/>
            <person name="Pagni M."/>
            <person name="Petitpierre D."/>
            <person name="Requena N."/>
            <person name="Rosikiewicz P."/>
            <person name="Riley R."/>
            <person name="Saito K."/>
            <person name="San Clemente H."/>
            <person name="Shapiro H."/>
            <person name="van Tuinen D."/>
            <person name="Becard G."/>
            <person name="Bonfante P."/>
            <person name="Paszkowski U."/>
            <person name="Shachar-Hill Y."/>
            <person name="Young J.P."/>
            <person name="Sanders I.R."/>
            <person name="Henrissat B."/>
            <person name="Rensing S.A."/>
            <person name="Grigoriev I.V."/>
            <person name="Corradi N."/>
            <person name="Roux C."/>
            <person name="Martin F."/>
        </authorList>
    </citation>
    <scope>NUCLEOTIDE SEQUENCE</scope>
    <source>
        <strain evidence="1">DAOM 197198</strain>
    </source>
</reference>
<dbReference type="EMBL" id="KI285563">
    <property type="protein sequence ID" value="ESA11848.1"/>
    <property type="molecule type" value="Genomic_DNA"/>
</dbReference>
<accession>U9TZS7</accession>
<sequence>MKNLAFISYFIQDHPDFRSYLYEVYVIYQKNFTYIGIVNKNDNELINVDEVGKYMYMYKEHGVYFVSNLTNLNSELCQFQESDISSLSGKNYQEDYMLKHEDVSKLEGLGWIEYRTSIRTSKLSIEINSIEMNKI</sequence>
<evidence type="ECO:0000313" key="1">
    <source>
        <dbReference type="EMBL" id="ESA11848.1"/>
    </source>
</evidence>
<protein>
    <submittedName>
        <fullName evidence="1">Uncharacterized protein</fullName>
    </submittedName>
</protein>
<dbReference type="HOGENOM" id="CLU_1918178_0_0_1"/>
<name>U9TZS7_RHIID</name>
<proteinExistence type="predicted"/>
<organism evidence="1">
    <name type="scientific">Rhizophagus irregularis (strain DAOM 181602 / DAOM 197198 / MUCL 43194)</name>
    <name type="common">Arbuscular mycorrhizal fungus</name>
    <name type="synonym">Glomus intraradices</name>
    <dbReference type="NCBI Taxonomy" id="747089"/>
    <lineage>
        <taxon>Eukaryota</taxon>
        <taxon>Fungi</taxon>
        <taxon>Fungi incertae sedis</taxon>
        <taxon>Mucoromycota</taxon>
        <taxon>Glomeromycotina</taxon>
        <taxon>Glomeromycetes</taxon>
        <taxon>Glomerales</taxon>
        <taxon>Glomeraceae</taxon>
        <taxon>Rhizophagus</taxon>
    </lineage>
</organism>
<gene>
    <name evidence="1" type="ORF">GLOINDRAFT_27826</name>
</gene>